<dbReference type="PANTHER" id="PTHR32494">
    <property type="entry name" value="ALLANTOATE DEIMINASE-RELATED"/>
    <property type="match status" value="1"/>
</dbReference>
<dbReference type="PIRSF" id="PIRSF001235">
    <property type="entry name" value="Amidase_carbamoylase"/>
    <property type="match status" value="1"/>
</dbReference>
<dbReference type="Pfam" id="PF07687">
    <property type="entry name" value="M20_dimer"/>
    <property type="match status" value="1"/>
</dbReference>
<dbReference type="SUPFAM" id="SSF55031">
    <property type="entry name" value="Bacterial exopeptidase dimerisation domain"/>
    <property type="match status" value="1"/>
</dbReference>
<keyword evidence="2" id="KW-0378">Hydrolase</keyword>
<accession>A0ABT8JXU9</accession>
<dbReference type="Gene3D" id="3.30.70.360">
    <property type="match status" value="1"/>
</dbReference>
<comment type="caution">
    <text evidence="4">The sequence shown here is derived from an EMBL/GenBank/DDBJ whole genome shotgun (WGS) entry which is preliminary data.</text>
</comment>
<dbReference type="InterPro" id="IPR011650">
    <property type="entry name" value="Peptidase_M20_dimer"/>
</dbReference>
<dbReference type="InterPro" id="IPR010158">
    <property type="entry name" value="Amidase_Cbmase"/>
</dbReference>
<keyword evidence="5" id="KW-1185">Reference proteome</keyword>
<dbReference type="NCBIfam" id="NF006771">
    <property type="entry name" value="PRK09290.1-5"/>
    <property type="match status" value="1"/>
</dbReference>
<sequence>MNDTKLNPAINLERLKSTFDVSSSIGATEGGGITRLALTKEDIEIRDVFVKWLKEANLSVKYDDLGNIYGRREGKNKDAKSIMIGSHLDTLPKGGRFDGIMGVLTSLEVIRTLNDLNIETERPIEIVNFTNEEGERFTPPMQGSGVVTGNYDKTEIYNLRDKDGITFEQSLKESGYMGEIENRPSNVDYFIETHIEQGPFLEENQKSIGIVQGVKGSKRHRVIVKGKSSHGAFPNSHRKDALMAASEIALAIDETAKSYKDLSTSLGVFDVKPSVESITAESVEFTFDVRHIDDHTKDEAIEVIKSKINEVASRRKVEVDFRQTWVASGTYFSKEILDEIEKSVNSLSYSYQYITAPALHDAKFMQDITNTAMIFAPSKDGLSHCEEEYTSYEDIEKVANVLLQTVISLSK</sequence>
<dbReference type="InterPro" id="IPR002933">
    <property type="entry name" value="Peptidase_M20"/>
</dbReference>
<evidence type="ECO:0000259" key="3">
    <source>
        <dbReference type="Pfam" id="PF07687"/>
    </source>
</evidence>
<dbReference type="SUPFAM" id="SSF53187">
    <property type="entry name" value="Zn-dependent exopeptidases"/>
    <property type="match status" value="1"/>
</dbReference>
<comment type="similarity">
    <text evidence="1">Belongs to the peptidase M20 family.</text>
</comment>
<reference evidence="4" key="1">
    <citation type="submission" date="2023-03" db="EMBL/GenBank/DDBJ databases">
        <title>MT1 and MT2 Draft Genomes of Novel Species.</title>
        <authorList>
            <person name="Venkateswaran K."/>
        </authorList>
    </citation>
    <scope>NUCLEOTIDE SEQUENCE</scope>
    <source>
        <strain evidence="4">F6_3S_P_2</strain>
    </source>
</reference>
<dbReference type="EMBL" id="JAROCC010000021">
    <property type="protein sequence ID" value="MDN4609182.1"/>
    <property type="molecule type" value="Genomic_DNA"/>
</dbReference>
<dbReference type="Proteomes" id="UP001175097">
    <property type="component" value="Unassembled WGS sequence"/>
</dbReference>
<dbReference type="Gene3D" id="3.40.630.10">
    <property type="entry name" value="Zn peptidases"/>
    <property type="match status" value="1"/>
</dbReference>
<evidence type="ECO:0000256" key="2">
    <source>
        <dbReference type="ARBA" id="ARBA00022801"/>
    </source>
</evidence>
<name>A0ABT8JXU9_9BACL</name>
<dbReference type="PANTHER" id="PTHR32494:SF5">
    <property type="entry name" value="ALLANTOATE AMIDOHYDROLASE"/>
    <property type="match status" value="1"/>
</dbReference>
<evidence type="ECO:0000256" key="1">
    <source>
        <dbReference type="ARBA" id="ARBA00006153"/>
    </source>
</evidence>
<dbReference type="Pfam" id="PF01546">
    <property type="entry name" value="Peptidase_M20"/>
    <property type="match status" value="1"/>
</dbReference>
<evidence type="ECO:0000313" key="4">
    <source>
        <dbReference type="EMBL" id="MDN4609182.1"/>
    </source>
</evidence>
<gene>
    <name evidence="4" type="ORF">P5G49_17095</name>
</gene>
<dbReference type="InterPro" id="IPR036264">
    <property type="entry name" value="Bact_exopeptidase_dim_dom"/>
</dbReference>
<dbReference type="NCBIfam" id="TIGR01879">
    <property type="entry name" value="hydantase"/>
    <property type="match status" value="1"/>
</dbReference>
<proteinExistence type="inferred from homology"/>
<evidence type="ECO:0000313" key="5">
    <source>
        <dbReference type="Proteomes" id="UP001175097"/>
    </source>
</evidence>
<dbReference type="RefSeq" id="WP_301245818.1">
    <property type="nucleotide sequence ID" value="NZ_JAROCC010000021.1"/>
</dbReference>
<organism evidence="4 5">
    <name type="scientific">Sporosarcina highlanderae</name>
    <dbReference type="NCBI Taxonomy" id="3035916"/>
    <lineage>
        <taxon>Bacteria</taxon>
        <taxon>Bacillati</taxon>
        <taxon>Bacillota</taxon>
        <taxon>Bacilli</taxon>
        <taxon>Bacillales</taxon>
        <taxon>Caryophanaceae</taxon>
        <taxon>Sporosarcina</taxon>
    </lineage>
</organism>
<feature type="domain" description="Peptidase M20 dimerisation" evidence="3">
    <location>
        <begin position="213"/>
        <end position="313"/>
    </location>
</feature>
<dbReference type="CDD" id="cd03884">
    <property type="entry name" value="M20_bAS"/>
    <property type="match status" value="1"/>
</dbReference>
<protein>
    <submittedName>
        <fullName evidence="4">M20 family metallo-hydrolase</fullName>
    </submittedName>
</protein>